<keyword evidence="1" id="KW-0472">Membrane</keyword>
<sequence>MLKIIRYGLIAFAVVFVVFVGVALVALSHINDHIDRCADTSSGKYIFDPDQRQAECSQD</sequence>
<evidence type="ECO:0000313" key="3">
    <source>
        <dbReference type="Proteomes" id="UP001177080"/>
    </source>
</evidence>
<keyword evidence="1" id="KW-0812">Transmembrane</keyword>
<dbReference type="Proteomes" id="UP001177080">
    <property type="component" value="Unassembled WGS sequence"/>
</dbReference>
<protein>
    <recommendedName>
        <fullName evidence="4">Ti type entry exclusion protein TrbK</fullName>
    </recommendedName>
</protein>
<evidence type="ECO:0000313" key="2">
    <source>
        <dbReference type="EMBL" id="MDO6123057.1"/>
    </source>
</evidence>
<feature type="transmembrane region" description="Helical" evidence="1">
    <location>
        <begin position="7"/>
        <end position="27"/>
    </location>
</feature>
<dbReference type="EMBL" id="WHSC02000007">
    <property type="protein sequence ID" value="MDO6123057.1"/>
    <property type="molecule type" value="Genomic_DNA"/>
</dbReference>
<comment type="caution">
    <text evidence="2">The sequence shown here is derived from an EMBL/GenBank/DDBJ whole genome shotgun (WGS) entry which is preliminary data.</text>
</comment>
<keyword evidence="3" id="KW-1185">Reference proteome</keyword>
<keyword evidence="1" id="KW-1133">Transmembrane helix</keyword>
<evidence type="ECO:0008006" key="4">
    <source>
        <dbReference type="Google" id="ProtNLM"/>
    </source>
</evidence>
<proteinExistence type="predicted"/>
<name>A0ABT8XH44_9HYPH</name>
<evidence type="ECO:0000256" key="1">
    <source>
        <dbReference type="SAM" id="Phobius"/>
    </source>
</evidence>
<gene>
    <name evidence="2" type="ORF">GB928_017845</name>
</gene>
<accession>A0ABT8XH44</accession>
<reference evidence="2" key="1">
    <citation type="submission" date="2022-04" db="EMBL/GenBank/DDBJ databases">
        <title>Shinella lacus sp. nov., a novel member of the genus Shinella from water.</title>
        <authorList>
            <person name="Deng Y."/>
        </authorList>
    </citation>
    <scope>NUCLEOTIDE SEQUENCE</scope>
    <source>
        <strain evidence="2">JCM 31239</strain>
    </source>
</reference>
<organism evidence="2 3">
    <name type="scientific">Shinella curvata</name>
    <dbReference type="NCBI Taxonomy" id="1817964"/>
    <lineage>
        <taxon>Bacteria</taxon>
        <taxon>Pseudomonadati</taxon>
        <taxon>Pseudomonadota</taxon>
        <taxon>Alphaproteobacteria</taxon>
        <taxon>Hyphomicrobiales</taxon>
        <taxon>Rhizobiaceae</taxon>
        <taxon>Shinella</taxon>
    </lineage>
</organism>
<dbReference type="RefSeq" id="WP_244760706.1">
    <property type="nucleotide sequence ID" value="NZ_JALJCJ010000002.1"/>
</dbReference>